<evidence type="ECO:0000256" key="1">
    <source>
        <dbReference type="SAM" id="MobiDB-lite"/>
    </source>
</evidence>
<dbReference type="OrthoDB" id="1932595at2759"/>
<feature type="region of interest" description="Disordered" evidence="1">
    <location>
        <begin position="132"/>
        <end position="202"/>
    </location>
</feature>
<gene>
    <name evidence="2" type="ORF">Cgig2_020460</name>
</gene>
<dbReference type="EMBL" id="JAKOGI010000683">
    <property type="protein sequence ID" value="KAJ8431529.1"/>
    <property type="molecule type" value="Genomic_DNA"/>
</dbReference>
<comment type="caution">
    <text evidence="2">The sequence shown here is derived from an EMBL/GenBank/DDBJ whole genome shotgun (WGS) entry which is preliminary data.</text>
</comment>
<proteinExistence type="predicted"/>
<accession>A0A9Q1JV53</accession>
<reference evidence="2" key="1">
    <citation type="submission" date="2022-04" db="EMBL/GenBank/DDBJ databases">
        <title>Carnegiea gigantea Genome sequencing and assembly v2.</title>
        <authorList>
            <person name="Copetti D."/>
            <person name="Sanderson M.J."/>
            <person name="Burquez A."/>
            <person name="Wojciechowski M.F."/>
        </authorList>
    </citation>
    <scope>NUCLEOTIDE SEQUENCE</scope>
    <source>
        <strain evidence="2">SGP5-SGP5p</strain>
        <tissue evidence="2">Aerial part</tissue>
    </source>
</reference>
<feature type="compositionally biased region" description="Low complexity" evidence="1">
    <location>
        <begin position="146"/>
        <end position="157"/>
    </location>
</feature>
<keyword evidence="3" id="KW-1185">Reference proteome</keyword>
<feature type="region of interest" description="Disordered" evidence="1">
    <location>
        <begin position="1"/>
        <end position="28"/>
    </location>
</feature>
<sequence>MHTKPISHISHSRRTQNPNSRANSPRIRTPNLSWNSISLFRLVNRSASTRACAFFENVSWPVYLAKLKPTRSRRLKQGDILDHAKYRGSTSREINIDPPNFTSGDDMEAQRMSYRSKRTLKVLVIKSSATAQPAVEPAMNPPTQPPSLKLSEPLEPLVRQPPMLSSSTQVPQPHRPITPVLSPSTQVPQPHRPITPVLSPST</sequence>
<name>A0A9Q1JV53_9CARY</name>
<dbReference type="AlphaFoldDB" id="A0A9Q1JV53"/>
<organism evidence="2 3">
    <name type="scientific">Carnegiea gigantea</name>
    <dbReference type="NCBI Taxonomy" id="171969"/>
    <lineage>
        <taxon>Eukaryota</taxon>
        <taxon>Viridiplantae</taxon>
        <taxon>Streptophyta</taxon>
        <taxon>Embryophyta</taxon>
        <taxon>Tracheophyta</taxon>
        <taxon>Spermatophyta</taxon>
        <taxon>Magnoliopsida</taxon>
        <taxon>eudicotyledons</taxon>
        <taxon>Gunneridae</taxon>
        <taxon>Pentapetalae</taxon>
        <taxon>Caryophyllales</taxon>
        <taxon>Cactineae</taxon>
        <taxon>Cactaceae</taxon>
        <taxon>Cactoideae</taxon>
        <taxon>Echinocereeae</taxon>
        <taxon>Carnegiea</taxon>
    </lineage>
</organism>
<evidence type="ECO:0000313" key="2">
    <source>
        <dbReference type="EMBL" id="KAJ8431529.1"/>
    </source>
</evidence>
<dbReference type="Proteomes" id="UP001153076">
    <property type="component" value="Unassembled WGS sequence"/>
</dbReference>
<evidence type="ECO:0000313" key="3">
    <source>
        <dbReference type="Proteomes" id="UP001153076"/>
    </source>
</evidence>
<protein>
    <submittedName>
        <fullName evidence="2">Uncharacterized protein</fullName>
    </submittedName>
</protein>
<feature type="compositionally biased region" description="Basic residues" evidence="1">
    <location>
        <begin position="1"/>
        <end position="14"/>
    </location>
</feature>